<dbReference type="GO" id="GO:0003677">
    <property type="term" value="F:DNA binding"/>
    <property type="evidence" value="ECO:0007669"/>
    <property type="project" value="UniProtKB-KW"/>
</dbReference>
<protein>
    <submittedName>
        <fullName evidence="7">Replication protein RepB</fullName>
    </submittedName>
</protein>
<dbReference type="InterPro" id="IPR036388">
    <property type="entry name" value="WH-like_DNA-bd_sf"/>
</dbReference>
<dbReference type="PATRIC" id="fig|632772.20.peg.7682"/>
<dbReference type="AlphaFoldDB" id="Q564N0"/>
<reference evidence="7 8" key="1">
    <citation type="journal article" date="2005" name="J. Biosci. Bioeng.">
        <title>Development of a genetic transformation system for benzene-tolerant Rhodococcus opacus strains.</title>
        <authorList>
            <person name="Na K.S."/>
            <person name="Nagayasu K."/>
            <person name="Kuroda A."/>
            <person name="Takiguchi N."/>
            <person name="Ikeda T."/>
            <person name="Ohtake H."/>
            <person name="Kato J."/>
        </authorList>
    </citation>
    <scope>NUCLEOTIDE SEQUENCE [LARGE SCALE GENOMIC DNA]</scope>
    <source>
        <strain evidence="7 8">B4</strain>
        <plasmid evidence="7">pKNR01</plasmid>
    </source>
</reference>
<dbReference type="GO" id="GO:0006352">
    <property type="term" value="P:DNA-templated transcription initiation"/>
    <property type="evidence" value="ECO:0007669"/>
    <property type="project" value="InterPro"/>
</dbReference>
<keyword evidence="4" id="KW-0238">DNA-binding</keyword>
<evidence type="ECO:0000256" key="2">
    <source>
        <dbReference type="ARBA" id="ARBA00023015"/>
    </source>
</evidence>
<comment type="similarity">
    <text evidence="1">Belongs to the sigma-70 factor family. ECF subfamily.</text>
</comment>
<dbReference type="Gene3D" id="1.10.10.10">
    <property type="entry name" value="Winged helix-like DNA-binding domain superfamily/Winged helix DNA-binding domain"/>
    <property type="match status" value="1"/>
</dbReference>
<evidence type="ECO:0000256" key="1">
    <source>
        <dbReference type="ARBA" id="ARBA00010641"/>
    </source>
</evidence>
<evidence type="ECO:0000256" key="3">
    <source>
        <dbReference type="ARBA" id="ARBA00023082"/>
    </source>
</evidence>
<reference evidence="7 8" key="2">
    <citation type="submission" date="2009-03" db="EMBL/GenBank/DDBJ databases">
        <title>Comparison of the complete genome sequences of Rhodococcus erythropolis PR4 and Rhodococcus opacus B4.</title>
        <authorList>
            <person name="Takarada H."/>
            <person name="Sekine M."/>
            <person name="Hosoyama A."/>
            <person name="Yamada R."/>
            <person name="Fujisawa T."/>
            <person name="Omata S."/>
            <person name="Shimizu A."/>
            <person name="Tsukatani N."/>
            <person name="Tanikawa S."/>
            <person name="Fujita N."/>
            <person name="Harayama S."/>
        </authorList>
    </citation>
    <scope>NUCLEOTIDE SEQUENCE [LARGE SCALE GENOMIC DNA]</scope>
    <source>
        <strain evidence="7 8">B4</strain>
        <plasmid evidence="7 8">pKNR01</plasmid>
    </source>
</reference>
<dbReference type="InterPro" id="IPR009057">
    <property type="entry name" value="Homeodomain-like_sf"/>
</dbReference>
<keyword evidence="5" id="KW-0804">Transcription</keyword>
<evidence type="ECO:0000313" key="8">
    <source>
        <dbReference type="Proteomes" id="UP000002212"/>
    </source>
</evidence>
<dbReference type="RefSeq" id="WP_011266083.1">
    <property type="nucleotide sequence ID" value="NC_006969.2"/>
</dbReference>
<name>Q564N0_RHOOB</name>
<feature type="domain" description="RNA polymerase sigma factor 70 region 4 type 2" evidence="6">
    <location>
        <begin position="45"/>
        <end position="83"/>
    </location>
</feature>
<dbReference type="SUPFAM" id="SSF46689">
    <property type="entry name" value="Homeodomain-like"/>
    <property type="match status" value="1"/>
</dbReference>
<dbReference type="InterPro" id="IPR013249">
    <property type="entry name" value="RNA_pol_sigma70_r4_t2"/>
</dbReference>
<geneLocation type="plasmid" evidence="7 8">
    <name>pKNR01</name>
</geneLocation>
<dbReference type="OrthoDB" id="4235895at2"/>
<organism evidence="7 8">
    <name type="scientific">Rhodococcus opacus (strain B4)</name>
    <dbReference type="NCBI Taxonomy" id="632772"/>
    <lineage>
        <taxon>Bacteria</taxon>
        <taxon>Bacillati</taxon>
        <taxon>Actinomycetota</taxon>
        <taxon>Actinomycetes</taxon>
        <taxon>Mycobacteriales</taxon>
        <taxon>Nocardiaceae</taxon>
        <taxon>Rhodococcus</taxon>
    </lineage>
</organism>
<sequence length="88" mass="9990">MGAAERVMRRTQTAQELADKFGVSKSTIKRLVAEDRGDYIARAQERRKKAVELRKQGLKYRQIADQMNISTGSVGTLIRQARIHGEMD</sequence>
<evidence type="ECO:0000313" key="7">
    <source>
        <dbReference type="EMBL" id="BAD95582.1"/>
    </source>
</evidence>
<keyword evidence="7" id="KW-0614">Plasmid</keyword>
<evidence type="ECO:0000259" key="6">
    <source>
        <dbReference type="Pfam" id="PF08281"/>
    </source>
</evidence>
<dbReference type="GO" id="GO:0016987">
    <property type="term" value="F:sigma factor activity"/>
    <property type="evidence" value="ECO:0007669"/>
    <property type="project" value="UniProtKB-KW"/>
</dbReference>
<dbReference type="Pfam" id="PF08281">
    <property type="entry name" value="Sigma70_r4_2"/>
    <property type="match status" value="1"/>
</dbReference>
<keyword evidence="3" id="KW-0731">Sigma factor</keyword>
<evidence type="ECO:0000256" key="4">
    <source>
        <dbReference type="ARBA" id="ARBA00023125"/>
    </source>
</evidence>
<accession>Q564N0</accession>
<dbReference type="EMBL" id="AP011119">
    <property type="protein sequence ID" value="BAD95582.1"/>
    <property type="molecule type" value="Genomic_DNA"/>
</dbReference>
<dbReference type="HOGENOM" id="CLU_185313_0_0_11"/>
<proteinExistence type="inferred from homology"/>
<dbReference type="KEGG" id="rop:ROP_pKNR01-00020"/>
<evidence type="ECO:0000256" key="5">
    <source>
        <dbReference type="ARBA" id="ARBA00023163"/>
    </source>
</evidence>
<gene>
    <name evidence="7" type="primary">repB</name>
    <name evidence="7" type="ordered locus">ROP_pKNR01-00020</name>
</gene>
<dbReference type="Proteomes" id="UP000002212">
    <property type="component" value="Plasmid pKNR01"/>
</dbReference>
<keyword evidence="2" id="KW-0805">Transcription regulation</keyword>